<evidence type="ECO:0000313" key="4">
    <source>
        <dbReference type="Proteomes" id="UP001157439"/>
    </source>
</evidence>
<dbReference type="Gene3D" id="3.10.129.10">
    <property type="entry name" value="Hotdog Thioesterase"/>
    <property type="match status" value="1"/>
</dbReference>
<dbReference type="CDD" id="cd00586">
    <property type="entry name" value="4HBT"/>
    <property type="match status" value="1"/>
</dbReference>
<keyword evidence="2" id="KW-0378">Hydrolase</keyword>
<dbReference type="PANTHER" id="PTHR31793:SF27">
    <property type="entry name" value="NOVEL THIOESTERASE SUPERFAMILY DOMAIN AND SAPOSIN A-TYPE DOMAIN CONTAINING PROTEIN (0610012H03RIK)"/>
    <property type="match status" value="1"/>
</dbReference>
<accession>A0AA37TKI9</accession>
<proteinExistence type="inferred from homology"/>
<dbReference type="Proteomes" id="UP001157439">
    <property type="component" value="Unassembled WGS sequence"/>
</dbReference>
<gene>
    <name evidence="3" type="ORF">GCM10007894_11440</name>
</gene>
<comment type="similarity">
    <text evidence="1">Belongs to the 4-hydroxybenzoyl-CoA thioesterase family.</text>
</comment>
<evidence type="ECO:0000256" key="1">
    <source>
        <dbReference type="ARBA" id="ARBA00005953"/>
    </source>
</evidence>
<dbReference type="EMBL" id="BSPO01000002">
    <property type="protein sequence ID" value="GLS83167.1"/>
    <property type="molecule type" value="Genomic_DNA"/>
</dbReference>
<sequence>MTLVANAQVRVPFQDCDPMRVVWHGNYFRYLELGREALLAELDFDYREMERQGYAFPVVDTRMKFVASAVYGDALTIQSRLDEWENRLKISYRITRDSDGATCIKAHTIHCAVGLEDGQMRFASPQCLLSKVQVWQESQS</sequence>
<dbReference type="PIRSF" id="PIRSF003230">
    <property type="entry name" value="YbgC"/>
    <property type="match status" value="1"/>
</dbReference>
<name>A0AA37TKI9_9GAMM</name>
<dbReference type="GO" id="GO:0047617">
    <property type="term" value="F:fatty acyl-CoA hydrolase activity"/>
    <property type="evidence" value="ECO:0007669"/>
    <property type="project" value="TreeGrafter"/>
</dbReference>
<evidence type="ECO:0000256" key="2">
    <source>
        <dbReference type="ARBA" id="ARBA00022801"/>
    </source>
</evidence>
<evidence type="ECO:0000313" key="3">
    <source>
        <dbReference type="EMBL" id="GLS83167.1"/>
    </source>
</evidence>
<reference evidence="3 4" key="1">
    <citation type="journal article" date="2014" name="Int. J. Syst. Evol. Microbiol.">
        <title>Complete genome sequence of Corynebacterium casei LMG S-19264T (=DSM 44701T), isolated from a smear-ripened cheese.</title>
        <authorList>
            <consortium name="US DOE Joint Genome Institute (JGI-PGF)"/>
            <person name="Walter F."/>
            <person name="Albersmeier A."/>
            <person name="Kalinowski J."/>
            <person name="Ruckert C."/>
        </authorList>
    </citation>
    <scope>NUCLEOTIDE SEQUENCE [LARGE SCALE GENOMIC DNA]</scope>
    <source>
        <strain evidence="3 4">NBRC 112785</strain>
    </source>
</reference>
<dbReference type="InterPro" id="IPR029069">
    <property type="entry name" value="HotDog_dom_sf"/>
</dbReference>
<dbReference type="InterPro" id="IPR006684">
    <property type="entry name" value="YbgC/YbaW"/>
</dbReference>
<protein>
    <submittedName>
        <fullName evidence="3">Thioesterase</fullName>
    </submittedName>
</protein>
<organism evidence="3 4">
    <name type="scientific">Paraferrimonas haliotis</name>
    <dbReference type="NCBI Taxonomy" id="2013866"/>
    <lineage>
        <taxon>Bacteria</taxon>
        <taxon>Pseudomonadati</taxon>
        <taxon>Pseudomonadota</taxon>
        <taxon>Gammaproteobacteria</taxon>
        <taxon>Alteromonadales</taxon>
        <taxon>Ferrimonadaceae</taxon>
        <taxon>Paraferrimonas</taxon>
    </lineage>
</organism>
<dbReference type="PANTHER" id="PTHR31793">
    <property type="entry name" value="4-HYDROXYBENZOYL-COA THIOESTERASE FAMILY MEMBER"/>
    <property type="match status" value="1"/>
</dbReference>
<dbReference type="SUPFAM" id="SSF54637">
    <property type="entry name" value="Thioesterase/thiol ester dehydrase-isomerase"/>
    <property type="match status" value="1"/>
</dbReference>
<keyword evidence="4" id="KW-1185">Reference proteome</keyword>
<dbReference type="InterPro" id="IPR050563">
    <property type="entry name" value="4-hydroxybenzoyl-CoA_TE"/>
</dbReference>
<dbReference type="AlphaFoldDB" id="A0AA37TKI9"/>
<comment type="caution">
    <text evidence="3">The sequence shown here is derived from an EMBL/GenBank/DDBJ whole genome shotgun (WGS) entry which is preliminary data.</text>
</comment>
<dbReference type="NCBIfam" id="TIGR00051">
    <property type="entry name" value="YbgC/FadM family acyl-CoA thioesterase"/>
    <property type="match status" value="1"/>
</dbReference>
<dbReference type="Pfam" id="PF13279">
    <property type="entry name" value="4HBT_2"/>
    <property type="match status" value="1"/>
</dbReference>